<sequence>MPEEAKSNQELVTTDLFVLNDRDLRTHINALQAERNRLKASVVPSVAECNTLIALAHAELSARSTDRLAKRALGVSVVAVVLSVAGVLAQIFIG</sequence>
<gene>
    <name evidence="2" type="ORF">GGR90_002599</name>
</gene>
<accession>A0A7X5XSE7</accession>
<evidence type="ECO:0000256" key="1">
    <source>
        <dbReference type="SAM" id="Phobius"/>
    </source>
</evidence>
<comment type="caution">
    <text evidence="2">The sequence shown here is derived from an EMBL/GenBank/DDBJ whole genome shotgun (WGS) entry which is preliminary data.</text>
</comment>
<dbReference type="Proteomes" id="UP000535078">
    <property type="component" value="Unassembled WGS sequence"/>
</dbReference>
<dbReference type="AlphaFoldDB" id="A0A7X5XSE7"/>
<proteinExistence type="predicted"/>
<keyword evidence="3" id="KW-1185">Reference proteome</keyword>
<name>A0A7X5XSE7_9SPHN</name>
<evidence type="ECO:0000313" key="2">
    <source>
        <dbReference type="EMBL" id="NJB90405.1"/>
    </source>
</evidence>
<dbReference type="EMBL" id="JAATIT010000003">
    <property type="protein sequence ID" value="NJB90405.1"/>
    <property type="molecule type" value="Genomic_DNA"/>
</dbReference>
<evidence type="ECO:0000313" key="3">
    <source>
        <dbReference type="Proteomes" id="UP000535078"/>
    </source>
</evidence>
<organism evidence="2 3">
    <name type="scientific">Sphingopyxis italica</name>
    <dbReference type="NCBI Taxonomy" id="1129133"/>
    <lineage>
        <taxon>Bacteria</taxon>
        <taxon>Pseudomonadati</taxon>
        <taxon>Pseudomonadota</taxon>
        <taxon>Alphaproteobacteria</taxon>
        <taxon>Sphingomonadales</taxon>
        <taxon>Sphingomonadaceae</taxon>
        <taxon>Sphingopyxis</taxon>
    </lineage>
</organism>
<keyword evidence="1" id="KW-1133">Transmembrane helix</keyword>
<reference evidence="2 3" key="1">
    <citation type="submission" date="2020-03" db="EMBL/GenBank/DDBJ databases">
        <title>Genomic Encyclopedia of Type Strains, Phase IV (KMG-IV): sequencing the most valuable type-strain genomes for metagenomic binning, comparative biology and taxonomic classification.</title>
        <authorList>
            <person name="Goeker M."/>
        </authorList>
    </citation>
    <scope>NUCLEOTIDE SEQUENCE [LARGE SCALE GENOMIC DNA]</scope>
    <source>
        <strain evidence="2 3">DSM 25229</strain>
    </source>
</reference>
<keyword evidence="1" id="KW-0812">Transmembrane</keyword>
<feature type="transmembrane region" description="Helical" evidence="1">
    <location>
        <begin position="72"/>
        <end position="93"/>
    </location>
</feature>
<protein>
    <submittedName>
        <fullName evidence="2">Uncharacterized small protein (DUF1192 family)</fullName>
    </submittedName>
</protein>
<dbReference type="RefSeq" id="WP_167921850.1">
    <property type="nucleotide sequence ID" value="NZ_JAATIT010000003.1"/>
</dbReference>
<keyword evidence="1" id="KW-0472">Membrane</keyword>